<dbReference type="EMBL" id="MGDB01000152">
    <property type="protein sequence ID" value="OGL38277.1"/>
    <property type="molecule type" value="Genomic_DNA"/>
</dbReference>
<organism evidence="1 2">
    <name type="scientific">Candidatus Schekmanbacteria bacterium GWA2_38_11</name>
    <dbReference type="NCBI Taxonomy" id="1817876"/>
    <lineage>
        <taxon>Bacteria</taxon>
        <taxon>Candidatus Schekmaniibacteriota</taxon>
    </lineage>
</organism>
<comment type="caution">
    <text evidence="1">The sequence shown here is derived from an EMBL/GenBank/DDBJ whole genome shotgun (WGS) entry which is preliminary data.</text>
</comment>
<accession>A0A1F7RBJ4</accession>
<proteinExistence type="predicted"/>
<reference evidence="1 2" key="1">
    <citation type="journal article" date="2016" name="Nat. Commun.">
        <title>Thousands of microbial genomes shed light on interconnected biogeochemical processes in an aquifer system.</title>
        <authorList>
            <person name="Anantharaman K."/>
            <person name="Brown C.T."/>
            <person name="Hug L.A."/>
            <person name="Sharon I."/>
            <person name="Castelle C.J."/>
            <person name="Probst A.J."/>
            <person name="Thomas B.C."/>
            <person name="Singh A."/>
            <person name="Wilkins M.J."/>
            <person name="Karaoz U."/>
            <person name="Brodie E.L."/>
            <person name="Williams K.H."/>
            <person name="Hubbard S.S."/>
            <person name="Banfield J.F."/>
        </authorList>
    </citation>
    <scope>NUCLEOTIDE SEQUENCE [LARGE SCALE GENOMIC DNA]</scope>
</reference>
<dbReference type="Proteomes" id="UP000178526">
    <property type="component" value="Unassembled WGS sequence"/>
</dbReference>
<sequence>MIKRRKNKIVKKGFSYHVTEEQIRSYMKFPASKKLLWLEEAIRFSHYALTENKKRIWEAFRKGEI</sequence>
<evidence type="ECO:0000313" key="1">
    <source>
        <dbReference type="EMBL" id="OGL38277.1"/>
    </source>
</evidence>
<gene>
    <name evidence="1" type="ORF">A2042_09065</name>
</gene>
<dbReference type="AlphaFoldDB" id="A0A1F7RBJ4"/>
<protein>
    <submittedName>
        <fullName evidence="1">Uncharacterized protein</fullName>
    </submittedName>
</protein>
<name>A0A1F7RBJ4_9BACT</name>
<evidence type="ECO:0000313" key="2">
    <source>
        <dbReference type="Proteomes" id="UP000178526"/>
    </source>
</evidence>